<dbReference type="EMBL" id="MHTT01000019">
    <property type="protein sequence ID" value="OHA65131.1"/>
    <property type="molecule type" value="Genomic_DNA"/>
</dbReference>
<reference evidence="8 9" key="1">
    <citation type="journal article" date="2016" name="Nat. Commun.">
        <title>Thousands of microbial genomes shed light on interconnected biogeochemical processes in an aquifer system.</title>
        <authorList>
            <person name="Anantharaman K."/>
            <person name="Brown C.T."/>
            <person name="Hug L.A."/>
            <person name="Sharon I."/>
            <person name="Castelle C.J."/>
            <person name="Probst A.J."/>
            <person name="Thomas B.C."/>
            <person name="Singh A."/>
            <person name="Wilkins M.J."/>
            <person name="Karaoz U."/>
            <person name="Brodie E.L."/>
            <person name="Williams K.H."/>
            <person name="Hubbard S.S."/>
            <person name="Banfield J.F."/>
        </authorList>
    </citation>
    <scope>NUCLEOTIDE SEQUENCE [LARGE SCALE GENOMIC DNA]</scope>
</reference>
<evidence type="ECO:0000256" key="3">
    <source>
        <dbReference type="ARBA" id="ARBA00022692"/>
    </source>
</evidence>
<dbReference type="InterPro" id="IPR032816">
    <property type="entry name" value="VTT_dom"/>
</dbReference>
<keyword evidence="3 6" id="KW-0812">Transmembrane</keyword>
<feature type="transmembrane region" description="Helical" evidence="6">
    <location>
        <begin position="73"/>
        <end position="98"/>
    </location>
</feature>
<organism evidence="8 9">
    <name type="scientific">Candidatus Wildermuthbacteria bacterium RIFCSPHIGHO2_01_FULL_49_22b</name>
    <dbReference type="NCBI Taxonomy" id="1802448"/>
    <lineage>
        <taxon>Bacteria</taxon>
        <taxon>Candidatus Wildermuthiibacteriota</taxon>
    </lineage>
</organism>
<evidence type="ECO:0000256" key="2">
    <source>
        <dbReference type="ARBA" id="ARBA00022475"/>
    </source>
</evidence>
<evidence type="ECO:0000256" key="6">
    <source>
        <dbReference type="RuleBase" id="RU366058"/>
    </source>
</evidence>
<feature type="transmembrane region" description="Helical" evidence="6">
    <location>
        <begin position="43"/>
        <end position="61"/>
    </location>
</feature>
<gene>
    <name evidence="8" type="ORF">A2672_00360</name>
</gene>
<protein>
    <recommendedName>
        <fullName evidence="6">TVP38/TMEM64 family membrane protein</fullName>
    </recommendedName>
</protein>
<keyword evidence="2 6" id="KW-1003">Cell membrane</keyword>
<comment type="caution">
    <text evidence="8">The sequence shown here is derived from an EMBL/GenBank/DDBJ whole genome shotgun (WGS) entry which is preliminary data.</text>
</comment>
<evidence type="ECO:0000256" key="4">
    <source>
        <dbReference type="ARBA" id="ARBA00022989"/>
    </source>
</evidence>
<dbReference type="STRING" id="1802448.A2672_00360"/>
<feature type="transmembrane region" description="Helical" evidence="6">
    <location>
        <begin position="6"/>
        <end position="22"/>
    </location>
</feature>
<proteinExistence type="inferred from homology"/>
<dbReference type="PANTHER" id="PTHR12677:SF59">
    <property type="entry name" value="GOLGI APPARATUS MEMBRANE PROTEIN TVP38-RELATED"/>
    <property type="match status" value="1"/>
</dbReference>
<dbReference type="GO" id="GO:0005886">
    <property type="term" value="C:plasma membrane"/>
    <property type="evidence" value="ECO:0007669"/>
    <property type="project" value="UniProtKB-SubCell"/>
</dbReference>
<evidence type="ECO:0000259" key="7">
    <source>
        <dbReference type="Pfam" id="PF09335"/>
    </source>
</evidence>
<evidence type="ECO:0000256" key="5">
    <source>
        <dbReference type="ARBA" id="ARBA00023136"/>
    </source>
</evidence>
<evidence type="ECO:0000256" key="1">
    <source>
        <dbReference type="ARBA" id="ARBA00004651"/>
    </source>
</evidence>
<keyword evidence="4 6" id="KW-1133">Transmembrane helix</keyword>
<feature type="domain" description="VTT" evidence="7">
    <location>
        <begin position="61"/>
        <end position="180"/>
    </location>
</feature>
<name>A0A1G2QZ87_9BACT</name>
<sequence length="221" mass="24970">MKWRIMTLVFFIGLILLGWYYIDWSAYIADPELIRDAISTHKYWTPVVFIVVQIIGELMLVPGTPFTIAGGLMFGVFWGSIFSLFCSVVSSMLIFWAMRYVGNSSIIQYLHDRFEIMRRYNLALENHGLRHVIIMRVLPFAPNNFLNIGYGLTKVSSKDFALGTLLGNLPSTIVLSYFGNLVVTADDLNYVILAVAGIILVSYLWFRYGGGDKLISGVKSI</sequence>
<dbReference type="PANTHER" id="PTHR12677">
    <property type="entry name" value="GOLGI APPARATUS MEMBRANE PROTEIN TVP38-RELATED"/>
    <property type="match status" value="1"/>
</dbReference>
<dbReference type="Proteomes" id="UP000178065">
    <property type="component" value="Unassembled WGS sequence"/>
</dbReference>
<comment type="subcellular location">
    <subcellularLocation>
        <location evidence="1 6">Cell membrane</location>
        <topology evidence="1 6">Multi-pass membrane protein</topology>
    </subcellularLocation>
</comment>
<keyword evidence="5 6" id="KW-0472">Membrane</keyword>
<accession>A0A1G2QZ87</accession>
<dbReference type="Pfam" id="PF09335">
    <property type="entry name" value="VTT_dom"/>
    <property type="match status" value="1"/>
</dbReference>
<comment type="similarity">
    <text evidence="6">Belongs to the TVP38/TMEM64 family.</text>
</comment>
<feature type="transmembrane region" description="Helical" evidence="6">
    <location>
        <begin position="160"/>
        <end position="182"/>
    </location>
</feature>
<evidence type="ECO:0000313" key="9">
    <source>
        <dbReference type="Proteomes" id="UP000178065"/>
    </source>
</evidence>
<evidence type="ECO:0000313" key="8">
    <source>
        <dbReference type="EMBL" id="OHA65131.1"/>
    </source>
</evidence>
<feature type="transmembrane region" description="Helical" evidence="6">
    <location>
        <begin position="188"/>
        <end position="206"/>
    </location>
</feature>
<dbReference type="InterPro" id="IPR015414">
    <property type="entry name" value="TMEM64"/>
</dbReference>
<dbReference type="AlphaFoldDB" id="A0A1G2QZ87"/>